<dbReference type="InterPro" id="IPR003959">
    <property type="entry name" value="ATPase_AAA_core"/>
</dbReference>
<feature type="domain" description="ATPase AAA-type core" evidence="1">
    <location>
        <begin position="141"/>
        <end position="278"/>
    </location>
</feature>
<dbReference type="PANTHER" id="PTHR43581">
    <property type="entry name" value="ATP/GTP PHOSPHATASE"/>
    <property type="match status" value="1"/>
</dbReference>
<dbReference type="InterPro" id="IPR027417">
    <property type="entry name" value="P-loop_NTPase"/>
</dbReference>
<dbReference type="Pfam" id="PF13304">
    <property type="entry name" value="AAA_21"/>
    <property type="match status" value="1"/>
</dbReference>
<evidence type="ECO:0000259" key="1">
    <source>
        <dbReference type="Pfam" id="PF13304"/>
    </source>
</evidence>
<evidence type="ECO:0000313" key="3">
    <source>
        <dbReference type="Proteomes" id="UP000466831"/>
    </source>
</evidence>
<dbReference type="EMBL" id="AP022584">
    <property type="protein sequence ID" value="BBY13760.1"/>
    <property type="molecule type" value="Genomic_DNA"/>
</dbReference>
<proteinExistence type="predicted"/>
<reference evidence="2 3" key="1">
    <citation type="journal article" date="2019" name="Emerg. Microbes Infect.">
        <title>Comprehensive subspecies identification of 175 nontuberculous mycobacteria species based on 7547 genomic profiles.</title>
        <authorList>
            <person name="Matsumoto Y."/>
            <person name="Kinjo T."/>
            <person name="Motooka D."/>
            <person name="Nabeya D."/>
            <person name="Jung N."/>
            <person name="Uechi K."/>
            <person name="Horii T."/>
            <person name="Iida T."/>
            <person name="Fujita J."/>
            <person name="Nakamura S."/>
        </authorList>
    </citation>
    <scope>NUCLEOTIDE SEQUENCE [LARGE SCALE GENOMIC DNA]</scope>
    <source>
        <strain evidence="2 3">JCM 17324</strain>
    </source>
</reference>
<keyword evidence="3" id="KW-1185">Reference proteome</keyword>
<dbReference type="Gene3D" id="3.40.50.300">
    <property type="entry name" value="P-loop containing nucleotide triphosphate hydrolases"/>
    <property type="match status" value="1"/>
</dbReference>
<name>A0ABN6A1F8_9MYCO</name>
<gene>
    <name evidence="2" type="ORF">MMARJ_45000</name>
</gene>
<protein>
    <recommendedName>
        <fullName evidence="1">ATPase AAA-type core domain-containing protein</fullName>
    </recommendedName>
</protein>
<dbReference type="SUPFAM" id="SSF52540">
    <property type="entry name" value="P-loop containing nucleoside triphosphate hydrolases"/>
    <property type="match status" value="1"/>
</dbReference>
<dbReference type="InterPro" id="IPR051396">
    <property type="entry name" value="Bact_Antivir_Def_Nuclease"/>
</dbReference>
<accession>A0ABN6A1F8</accession>
<evidence type="ECO:0000313" key="2">
    <source>
        <dbReference type="EMBL" id="BBY13760.1"/>
    </source>
</evidence>
<organism evidence="2 3">
    <name type="scientific">Mycobacterium marseillense</name>
    <dbReference type="NCBI Taxonomy" id="701042"/>
    <lineage>
        <taxon>Bacteria</taxon>
        <taxon>Bacillati</taxon>
        <taxon>Actinomycetota</taxon>
        <taxon>Actinomycetes</taxon>
        <taxon>Mycobacteriales</taxon>
        <taxon>Mycobacteriaceae</taxon>
        <taxon>Mycobacterium</taxon>
        <taxon>Mycobacterium avium complex (MAC)</taxon>
    </lineage>
</organism>
<sequence length="524" mass="58908">MAGLRTKAPEGLDVPRVTSPLPFELFISLGGRNSVCAELCDTQKITHSAVIETVRQILTYPAIDIFRDGGVWLRYVRQSDGRPSLYQQSVDLANEAAQVVNRYVQNRNMPFSMGDPRPNASSFLDHLQAVFKPPRVRLVQASRRIDDQIDSVPIVERLAALSRPELEHDDDRARFEAINTFLRTVIDDPSATLEVPYTAKQLNVRRGELLLPLENLGTGVSQVIMLAAYATIQQQTVVCVEEPEVHLHPLLQRKLLRYLNDETDNQYVIATHSAHLLDSSIASVFHATYTDQGTEIAFAGKPSELSAICYDLGYRPSDLLQTNCVVWVEGPSDRIYISKWLSLINAKLREGIDYSIMFYGGRLLNHLTPTDPEVKEFISLRRLNRHLAVVMDSDKSSQGSTVNATKRRVRDAMEDPGLVWVTQGRTTENYVPRELLSAVLKDLYGKPLVHNVDRWSDALRPQADKTKGPDKVKVAKEVVQRWESGLDHLDLHKKIVQLAALIEHANGHHPPADLHTKSTPVFDD</sequence>
<dbReference type="PANTHER" id="PTHR43581:SF4">
    <property type="entry name" value="ATP_GTP PHOSPHATASE"/>
    <property type="match status" value="1"/>
</dbReference>
<dbReference type="Proteomes" id="UP000466831">
    <property type="component" value="Chromosome"/>
</dbReference>